<keyword evidence="2" id="KW-1185">Reference proteome</keyword>
<reference evidence="1" key="1">
    <citation type="submission" date="2020-01" db="EMBL/GenBank/DDBJ databases">
        <title>Genome Sequencing of Three Apophysomyces-Like Fungal Strains Confirms a Novel Fungal Genus in the Mucoromycota with divergent Burkholderia-like Endosymbiotic Bacteria.</title>
        <authorList>
            <person name="Stajich J.E."/>
            <person name="Macias A.M."/>
            <person name="Carter-House D."/>
            <person name="Lovett B."/>
            <person name="Kasson L.R."/>
            <person name="Berry K."/>
            <person name="Grigoriev I."/>
            <person name="Chang Y."/>
            <person name="Spatafora J."/>
            <person name="Kasson M.T."/>
        </authorList>
    </citation>
    <scope>NUCLEOTIDE SEQUENCE</scope>
    <source>
        <strain evidence="1">NRRL A-21654</strain>
    </source>
</reference>
<gene>
    <name evidence="1" type="ORF">EC973_000050</name>
</gene>
<protein>
    <submittedName>
        <fullName evidence="1">Uncharacterized protein</fullName>
    </submittedName>
</protein>
<dbReference type="AlphaFoldDB" id="A0A8H7BYB6"/>
<evidence type="ECO:0000313" key="1">
    <source>
        <dbReference type="EMBL" id="KAF7732777.1"/>
    </source>
</evidence>
<dbReference type="Proteomes" id="UP000605846">
    <property type="component" value="Unassembled WGS sequence"/>
</dbReference>
<proteinExistence type="predicted"/>
<sequence>MSAAYLNSTSPDAWTLNAVIESCKQRHPNCDPIQIAELELTNVIAKSTVKSKLINAKRLLSELVKLQASSRSNISNTETSARIAQINNNCQQVFGNVHSLHLEQHQAQEGSGVGSREKNEEGSDVANETVFSPDLGNANMSFQSSDVSEFVTYEEEHESLWAGWDEFLRAANLNQDINEYSPEKNGVIECGNGVHRRDSLPDDLFQNLQTKLKENFQKVQDLSQSLRNYIDDVLDAEDLQSMRQAVKAECKSDSGDLLEFVKGIFKICADIYEPSNPPLTTSETNWNFWAIWAPLKECASYLNKAGTSPICVIPGETQLHAMSRELAKIDKHQSQLYYADGIIRLRDIKGPEVCILETSNAYNKADTTKIAFDHIKGMFGALAMLSQIADTYKFGTFEALSAVKVHFLHAHGTALRHWVLYSPKPSVYLFCKLSRVECPSDIESKADEMLPFLYFFMDFMDALKSTTQSIQALKDSHQQRSRLFRHRKKDFKLLNEIVCPTIVKITEKRHAVYVKDEAPFSSPNMTW</sequence>
<organism evidence="1 2">
    <name type="scientific">Apophysomyces ossiformis</name>
    <dbReference type="NCBI Taxonomy" id="679940"/>
    <lineage>
        <taxon>Eukaryota</taxon>
        <taxon>Fungi</taxon>
        <taxon>Fungi incertae sedis</taxon>
        <taxon>Mucoromycota</taxon>
        <taxon>Mucoromycotina</taxon>
        <taxon>Mucoromycetes</taxon>
        <taxon>Mucorales</taxon>
        <taxon>Mucorineae</taxon>
        <taxon>Mucoraceae</taxon>
        <taxon>Apophysomyces</taxon>
    </lineage>
</organism>
<comment type="caution">
    <text evidence="1">The sequence shown here is derived from an EMBL/GenBank/DDBJ whole genome shotgun (WGS) entry which is preliminary data.</text>
</comment>
<name>A0A8H7BYB6_9FUNG</name>
<accession>A0A8H7BYB6</accession>
<dbReference type="OrthoDB" id="2206777at2759"/>
<dbReference type="EMBL" id="JABAYA010000001">
    <property type="protein sequence ID" value="KAF7732777.1"/>
    <property type="molecule type" value="Genomic_DNA"/>
</dbReference>
<evidence type="ECO:0000313" key="2">
    <source>
        <dbReference type="Proteomes" id="UP000605846"/>
    </source>
</evidence>